<organism evidence="1 2">
    <name type="scientific">Trifolium medium</name>
    <dbReference type="NCBI Taxonomy" id="97028"/>
    <lineage>
        <taxon>Eukaryota</taxon>
        <taxon>Viridiplantae</taxon>
        <taxon>Streptophyta</taxon>
        <taxon>Embryophyta</taxon>
        <taxon>Tracheophyta</taxon>
        <taxon>Spermatophyta</taxon>
        <taxon>Magnoliopsida</taxon>
        <taxon>eudicotyledons</taxon>
        <taxon>Gunneridae</taxon>
        <taxon>Pentapetalae</taxon>
        <taxon>rosids</taxon>
        <taxon>fabids</taxon>
        <taxon>Fabales</taxon>
        <taxon>Fabaceae</taxon>
        <taxon>Papilionoideae</taxon>
        <taxon>50 kb inversion clade</taxon>
        <taxon>NPAAA clade</taxon>
        <taxon>Hologalegina</taxon>
        <taxon>IRL clade</taxon>
        <taxon>Trifolieae</taxon>
        <taxon>Trifolium</taxon>
    </lineage>
</organism>
<sequence>MFNVFEAMNRHEEEEPQCYRVEVIEVIKDEYKVQPPRLPVERIVVDSIDEQEAEWNR</sequence>
<protein>
    <submittedName>
        <fullName evidence="1">Uncharacterized protein</fullName>
    </submittedName>
</protein>
<dbReference type="AlphaFoldDB" id="A0A392VWB2"/>
<accession>A0A392VWB2</accession>
<keyword evidence="2" id="KW-1185">Reference proteome</keyword>
<dbReference type="EMBL" id="LXQA011259057">
    <property type="protein sequence ID" value="MCI90965.1"/>
    <property type="molecule type" value="Genomic_DNA"/>
</dbReference>
<dbReference type="Proteomes" id="UP000265520">
    <property type="component" value="Unassembled WGS sequence"/>
</dbReference>
<evidence type="ECO:0000313" key="2">
    <source>
        <dbReference type="Proteomes" id="UP000265520"/>
    </source>
</evidence>
<evidence type="ECO:0000313" key="1">
    <source>
        <dbReference type="EMBL" id="MCI90965.1"/>
    </source>
</evidence>
<proteinExistence type="predicted"/>
<reference evidence="1 2" key="1">
    <citation type="journal article" date="2018" name="Front. Plant Sci.">
        <title>Red Clover (Trifolium pratense) and Zigzag Clover (T. medium) - A Picture of Genomic Similarities and Differences.</title>
        <authorList>
            <person name="Dluhosova J."/>
            <person name="Istvanek J."/>
            <person name="Nedelnik J."/>
            <person name="Repkova J."/>
        </authorList>
    </citation>
    <scope>NUCLEOTIDE SEQUENCE [LARGE SCALE GENOMIC DNA]</scope>
    <source>
        <strain evidence="2">cv. 10/8</strain>
        <tissue evidence="1">Leaf</tissue>
    </source>
</reference>
<comment type="caution">
    <text evidence="1">The sequence shown here is derived from an EMBL/GenBank/DDBJ whole genome shotgun (WGS) entry which is preliminary data.</text>
</comment>
<name>A0A392VWB2_9FABA</name>
<feature type="non-terminal residue" evidence="1">
    <location>
        <position position="57"/>
    </location>
</feature>